<gene>
    <name evidence="2" type="ORF">N0V83_006337</name>
</gene>
<evidence type="ECO:0000313" key="3">
    <source>
        <dbReference type="Proteomes" id="UP001140560"/>
    </source>
</evidence>
<keyword evidence="3" id="KW-1185">Reference proteome</keyword>
<name>A0A9W8Y745_9PLEO</name>
<organism evidence="2 3">
    <name type="scientific">Neocucurbitaria cava</name>
    <dbReference type="NCBI Taxonomy" id="798079"/>
    <lineage>
        <taxon>Eukaryota</taxon>
        <taxon>Fungi</taxon>
        <taxon>Dikarya</taxon>
        <taxon>Ascomycota</taxon>
        <taxon>Pezizomycotina</taxon>
        <taxon>Dothideomycetes</taxon>
        <taxon>Pleosporomycetidae</taxon>
        <taxon>Pleosporales</taxon>
        <taxon>Pleosporineae</taxon>
        <taxon>Cucurbitariaceae</taxon>
        <taxon>Neocucurbitaria</taxon>
    </lineage>
</organism>
<proteinExistence type="predicted"/>
<evidence type="ECO:0000256" key="1">
    <source>
        <dbReference type="SAM" id="MobiDB-lite"/>
    </source>
</evidence>
<feature type="region of interest" description="Disordered" evidence="1">
    <location>
        <begin position="110"/>
        <end position="166"/>
    </location>
</feature>
<accession>A0A9W8Y745</accession>
<reference evidence="2" key="1">
    <citation type="submission" date="2022-10" db="EMBL/GenBank/DDBJ databases">
        <title>Tapping the CABI collections for fungal endophytes: first genome assemblies for Collariella, Neodidymelliopsis, Ascochyta clinopodiicola, Didymella pomorum, Didymosphaeria variabile, Neocosmospora piperis and Neocucurbitaria cava.</title>
        <authorList>
            <person name="Hill R."/>
        </authorList>
    </citation>
    <scope>NUCLEOTIDE SEQUENCE</scope>
    <source>
        <strain evidence="2">IMI 356814</strain>
    </source>
</reference>
<dbReference type="Proteomes" id="UP001140560">
    <property type="component" value="Unassembled WGS sequence"/>
</dbReference>
<sequence length="291" mass="32543">MSDTPELTVYIIGSVKYLLVGKNRDNRDVVLRMFKKMRVDETAEEVTSQWQPVFYTWGTDRNDRELGDTDLEAVTVWDAAFQPVAATQESQMKKVKDIWLAEIGEPIESDGASGGVKIKDASSAPSRGSPSNAPATSSSPAVSADTPIRKRPKLAPSSDLIWKPDGTPLNKTQTRYLGQKMKQAMGLSVEPPHHVVQGMARYKYLMGDVTTPFKAPVWFRWLRETDNILPPREMDTSIEALFDVGPEVRESWKPRTREEKVALFGEGSVSRMEALIKELEDWTADLEAVGK</sequence>
<protein>
    <submittedName>
        <fullName evidence="2">Uncharacterized protein</fullName>
    </submittedName>
</protein>
<feature type="compositionally biased region" description="Low complexity" evidence="1">
    <location>
        <begin position="129"/>
        <end position="146"/>
    </location>
</feature>
<evidence type="ECO:0000313" key="2">
    <source>
        <dbReference type="EMBL" id="KAJ4369252.1"/>
    </source>
</evidence>
<dbReference type="AlphaFoldDB" id="A0A9W8Y745"/>
<dbReference type="EMBL" id="JAPEUY010000010">
    <property type="protein sequence ID" value="KAJ4369252.1"/>
    <property type="molecule type" value="Genomic_DNA"/>
</dbReference>
<comment type="caution">
    <text evidence="2">The sequence shown here is derived from an EMBL/GenBank/DDBJ whole genome shotgun (WGS) entry which is preliminary data.</text>
</comment>